<evidence type="ECO:0000256" key="14">
    <source>
        <dbReference type="PIRSR" id="PIRSR004930-1"/>
    </source>
</evidence>
<feature type="binding site" evidence="14">
    <location>
        <position position="33"/>
    </location>
    <ligand>
        <name>L-threonine</name>
        <dbReference type="ChEBI" id="CHEBI:57926"/>
    </ligand>
</feature>
<organism evidence="16 17">
    <name type="scientific">Ruminococcus albus 8</name>
    <dbReference type="NCBI Taxonomy" id="246199"/>
    <lineage>
        <taxon>Bacteria</taxon>
        <taxon>Bacillati</taxon>
        <taxon>Bacillota</taxon>
        <taxon>Clostridia</taxon>
        <taxon>Eubacteriales</taxon>
        <taxon>Oscillospiraceae</taxon>
        <taxon>Ruminococcus</taxon>
    </lineage>
</organism>
<dbReference type="NCBIfam" id="TIGR00057">
    <property type="entry name" value="L-threonylcarbamoyladenylate synthase"/>
    <property type="match status" value="1"/>
</dbReference>
<dbReference type="RefSeq" id="WP_002849891.1">
    <property type="nucleotide sequence ID" value="NZ_ADKM02000085.1"/>
</dbReference>
<dbReference type="EC" id="2.7.7.87" evidence="3 13"/>
<proteinExistence type="inferred from homology"/>
<dbReference type="InterPro" id="IPR038385">
    <property type="entry name" value="Sua5/YwlC_C"/>
</dbReference>
<dbReference type="GO" id="GO:0003725">
    <property type="term" value="F:double-stranded RNA binding"/>
    <property type="evidence" value="ECO:0007669"/>
    <property type="project" value="UniProtKB-UniRule"/>
</dbReference>
<evidence type="ECO:0000256" key="1">
    <source>
        <dbReference type="ARBA" id="ARBA00004496"/>
    </source>
</evidence>
<dbReference type="InterPro" id="IPR010923">
    <property type="entry name" value="T(6)A37_SUA5"/>
</dbReference>
<dbReference type="InterPro" id="IPR005145">
    <property type="entry name" value="Sua5_C"/>
</dbReference>
<keyword evidence="10 13" id="KW-0067">ATP-binding</keyword>
<comment type="similarity">
    <text evidence="2 13">Belongs to the SUA5 family.</text>
</comment>
<evidence type="ECO:0000256" key="13">
    <source>
        <dbReference type="PIRNR" id="PIRNR004930"/>
    </source>
</evidence>
<evidence type="ECO:0000259" key="15">
    <source>
        <dbReference type="PROSITE" id="PS51163"/>
    </source>
</evidence>
<feature type="binding site" evidence="14">
    <location>
        <position position="60"/>
    </location>
    <ligand>
        <name>ATP</name>
        <dbReference type="ChEBI" id="CHEBI:30616"/>
    </ligand>
</feature>
<dbReference type="EMBL" id="ADKM02000085">
    <property type="protein sequence ID" value="EGC02862.1"/>
    <property type="molecule type" value="Genomic_DNA"/>
</dbReference>
<dbReference type="GO" id="GO:0006450">
    <property type="term" value="P:regulation of translational fidelity"/>
    <property type="evidence" value="ECO:0007669"/>
    <property type="project" value="TreeGrafter"/>
</dbReference>
<evidence type="ECO:0000256" key="11">
    <source>
        <dbReference type="ARBA" id="ARBA00029774"/>
    </source>
</evidence>
<dbReference type="PANTHER" id="PTHR17490">
    <property type="entry name" value="SUA5"/>
    <property type="match status" value="1"/>
</dbReference>
<evidence type="ECO:0000313" key="16">
    <source>
        <dbReference type="EMBL" id="EGC02862.1"/>
    </source>
</evidence>
<feature type="binding site" evidence="14">
    <location>
        <position position="119"/>
    </location>
    <ligand>
        <name>L-threonine</name>
        <dbReference type="ChEBI" id="CHEBI:57926"/>
    </ligand>
</feature>
<dbReference type="AlphaFoldDB" id="E9SCW9"/>
<dbReference type="InterPro" id="IPR006070">
    <property type="entry name" value="Sua5-like_dom"/>
</dbReference>
<dbReference type="Proteomes" id="UP000004259">
    <property type="component" value="Unassembled WGS sequence"/>
</dbReference>
<dbReference type="InterPro" id="IPR017945">
    <property type="entry name" value="DHBP_synth_RibB-like_a/b_dom"/>
</dbReference>
<accession>E9SCW9</accession>
<dbReference type="SUPFAM" id="SSF55821">
    <property type="entry name" value="YrdC/RibB"/>
    <property type="match status" value="1"/>
</dbReference>
<dbReference type="InterPro" id="IPR050156">
    <property type="entry name" value="TC-AMP_synthase_SUA5"/>
</dbReference>
<dbReference type="GO" id="GO:0008033">
    <property type="term" value="P:tRNA processing"/>
    <property type="evidence" value="ECO:0007669"/>
    <property type="project" value="UniProtKB-KW"/>
</dbReference>
<comment type="function">
    <text evidence="13">Required for the formation of a threonylcarbamoyl group on adenosine at position 37 (t(6)A37) in tRNAs that read codons beginning with adenine.</text>
</comment>
<feature type="binding site" evidence="14">
    <location>
        <position position="65"/>
    </location>
    <ligand>
        <name>L-threonine</name>
        <dbReference type="ChEBI" id="CHEBI:57926"/>
    </ligand>
</feature>
<feature type="binding site" evidence="14">
    <location>
        <position position="115"/>
    </location>
    <ligand>
        <name>ATP</name>
        <dbReference type="ChEBI" id="CHEBI:30616"/>
    </ligand>
</feature>
<evidence type="ECO:0000256" key="5">
    <source>
        <dbReference type="ARBA" id="ARBA00022490"/>
    </source>
</evidence>
<dbReference type="Pfam" id="PF01300">
    <property type="entry name" value="Sua5_yciO_yrdC"/>
    <property type="match status" value="1"/>
</dbReference>
<dbReference type="PANTHER" id="PTHR17490:SF16">
    <property type="entry name" value="THREONYLCARBAMOYL-AMP SYNTHASE"/>
    <property type="match status" value="1"/>
</dbReference>
<evidence type="ECO:0000256" key="12">
    <source>
        <dbReference type="ARBA" id="ARBA00048366"/>
    </source>
</evidence>
<dbReference type="GO" id="GO:0061710">
    <property type="term" value="F:L-threonylcarbamoyladenylate synthase"/>
    <property type="evidence" value="ECO:0007669"/>
    <property type="project" value="UniProtKB-EC"/>
</dbReference>
<reference evidence="16 17" key="1">
    <citation type="submission" date="2011-02" db="EMBL/GenBank/DDBJ databases">
        <authorList>
            <person name="Nelson K.E."/>
            <person name="Sutton G."/>
            <person name="Torralba M."/>
            <person name="Durkin S."/>
            <person name="Harkins D."/>
            <person name="Montgomery R."/>
            <person name="Ziemer C."/>
            <person name="Klaassens E."/>
            <person name="Ocuiv P."/>
            <person name="Morrison M."/>
        </authorList>
    </citation>
    <scope>NUCLEOTIDE SEQUENCE [LARGE SCALE GENOMIC DNA]</scope>
    <source>
        <strain evidence="16 17">8</strain>
    </source>
</reference>
<comment type="caution">
    <text evidence="16">The sequence shown here is derived from an EMBL/GenBank/DDBJ whole genome shotgun (WGS) entry which is preliminary data.</text>
</comment>
<keyword evidence="17" id="KW-1185">Reference proteome</keyword>
<keyword evidence="6 13" id="KW-0808">Transferase</keyword>
<feature type="binding site" evidence="14">
    <location>
        <position position="141"/>
    </location>
    <ligand>
        <name>ATP</name>
        <dbReference type="ChEBI" id="CHEBI:30616"/>
    </ligand>
</feature>
<feature type="binding site" evidence="14">
    <location>
        <position position="179"/>
    </location>
    <ligand>
        <name>L-threonine</name>
        <dbReference type="ChEBI" id="CHEBI:57926"/>
    </ligand>
</feature>
<keyword evidence="5 13" id="KW-0963">Cytoplasm</keyword>
<feature type="binding site" evidence="14">
    <location>
        <position position="149"/>
    </location>
    <ligand>
        <name>ATP</name>
        <dbReference type="ChEBI" id="CHEBI:30616"/>
    </ligand>
</feature>
<feature type="binding site" evidence="14">
    <location>
        <position position="56"/>
    </location>
    <ligand>
        <name>ATP</name>
        <dbReference type="ChEBI" id="CHEBI:30616"/>
    </ligand>
</feature>
<evidence type="ECO:0000256" key="2">
    <source>
        <dbReference type="ARBA" id="ARBA00007663"/>
    </source>
</evidence>
<keyword evidence="9 13" id="KW-0547">Nucleotide-binding</keyword>
<dbReference type="Pfam" id="PF03481">
    <property type="entry name" value="Sua5_C"/>
    <property type="match status" value="1"/>
</dbReference>
<evidence type="ECO:0000256" key="9">
    <source>
        <dbReference type="ARBA" id="ARBA00022741"/>
    </source>
</evidence>
<evidence type="ECO:0000256" key="10">
    <source>
        <dbReference type="ARBA" id="ARBA00022840"/>
    </source>
</evidence>
<dbReference type="GO" id="GO:0000049">
    <property type="term" value="F:tRNA binding"/>
    <property type="evidence" value="ECO:0007669"/>
    <property type="project" value="TreeGrafter"/>
</dbReference>
<dbReference type="Gene3D" id="3.90.870.10">
    <property type="entry name" value="DHBP synthase"/>
    <property type="match status" value="1"/>
</dbReference>
<protein>
    <recommendedName>
        <fullName evidence="4 13">Threonylcarbamoyl-AMP synthase</fullName>
        <shortName evidence="13">TC-AMP synthase</shortName>
        <ecNumber evidence="3 13">2.7.7.87</ecNumber>
    </recommendedName>
    <alternativeName>
        <fullName evidence="11 13">L-threonylcarbamoyladenylate synthase</fullName>
    </alternativeName>
</protein>
<dbReference type="OrthoDB" id="9814580at2"/>
<keyword evidence="7 13" id="KW-0819">tRNA processing</keyword>
<evidence type="ECO:0000256" key="3">
    <source>
        <dbReference type="ARBA" id="ARBA00012584"/>
    </source>
</evidence>
<dbReference type="PIRSF" id="PIRSF004930">
    <property type="entry name" value="Tln_factor_SUA5"/>
    <property type="match status" value="1"/>
</dbReference>
<evidence type="ECO:0000256" key="6">
    <source>
        <dbReference type="ARBA" id="ARBA00022679"/>
    </source>
</evidence>
<comment type="catalytic activity">
    <reaction evidence="12 13">
        <text>L-threonine + hydrogencarbonate + ATP = L-threonylcarbamoyladenylate + diphosphate + H2O</text>
        <dbReference type="Rhea" id="RHEA:36407"/>
        <dbReference type="ChEBI" id="CHEBI:15377"/>
        <dbReference type="ChEBI" id="CHEBI:17544"/>
        <dbReference type="ChEBI" id="CHEBI:30616"/>
        <dbReference type="ChEBI" id="CHEBI:33019"/>
        <dbReference type="ChEBI" id="CHEBI:57926"/>
        <dbReference type="ChEBI" id="CHEBI:73682"/>
        <dbReference type="EC" id="2.7.7.87"/>
    </reaction>
</comment>
<evidence type="ECO:0000256" key="4">
    <source>
        <dbReference type="ARBA" id="ARBA00015492"/>
    </source>
</evidence>
<feature type="binding site" evidence="14">
    <location>
        <position position="193"/>
    </location>
    <ligand>
        <name>ATP</name>
        <dbReference type="ChEBI" id="CHEBI:30616"/>
    </ligand>
</feature>
<evidence type="ECO:0000256" key="8">
    <source>
        <dbReference type="ARBA" id="ARBA00022695"/>
    </source>
</evidence>
<evidence type="ECO:0000256" key="7">
    <source>
        <dbReference type="ARBA" id="ARBA00022694"/>
    </source>
</evidence>
<dbReference type="GO" id="GO:0005524">
    <property type="term" value="F:ATP binding"/>
    <property type="evidence" value="ECO:0007669"/>
    <property type="project" value="UniProtKB-UniRule"/>
</dbReference>
<dbReference type="STRING" id="246199.CUS_6723"/>
<feature type="binding site" evidence="14">
    <location>
        <position position="235"/>
    </location>
    <ligand>
        <name>ATP</name>
        <dbReference type="ChEBI" id="CHEBI:30616"/>
    </ligand>
</feature>
<gene>
    <name evidence="16" type="ORF">CUS_6723</name>
</gene>
<dbReference type="GO" id="GO:0005737">
    <property type="term" value="C:cytoplasm"/>
    <property type="evidence" value="ECO:0007669"/>
    <property type="project" value="UniProtKB-SubCell"/>
</dbReference>
<feature type="domain" description="YrdC-like" evidence="15">
    <location>
        <begin position="11"/>
        <end position="197"/>
    </location>
</feature>
<sequence length="338" mass="36261">MFDTMLLDSSENSIKKASDLIRTGEVVGMPTETVYGLAANAFNENAVRKIFAAKGRPADNPLIVHVSSFEEISPLVTEIPVLARKCAELFWPGPLTMIMPKSDMIPMVTSGGLDTVGIRMPSNNTARAFIKECSCPIAAPSANLSGSPSPTTASHVLNDMKGRIPAIIDGGACGVGVESTVISFEGDGIRLLRPGFVSAEDLREVTENVLIDKGVLEMLDENARVSSPGMKYKHYAPKAEVSIVCGNSGEFNGFCMKNASADDVLMVFDESDAAGLENRLLVLGKSDEEQAQRLFDALRELDEMGAKKVYARCPNKTGVGLAVYNRLLRAAAFRVIVP</sequence>
<keyword evidence="8 13" id="KW-0548">Nucleotidyltransferase</keyword>
<dbReference type="eggNOG" id="COG0009">
    <property type="taxonomic scope" value="Bacteria"/>
</dbReference>
<evidence type="ECO:0000313" key="17">
    <source>
        <dbReference type="Proteomes" id="UP000004259"/>
    </source>
</evidence>
<dbReference type="Gene3D" id="3.40.50.11030">
    <property type="entry name" value="Threonylcarbamoyl-AMP synthase, C-terminal domain"/>
    <property type="match status" value="1"/>
</dbReference>
<dbReference type="FunFam" id="3.90.870.10:FF:000009">
    <property type="entry name" value="Threonylcarbamoyl-AMP synthase, putative"/>
    <property type="match status" value="1"/>
</dbReference>
<feature type="binding site" evidence="14">
    <location>
        <position position="139"/>
    </location>
    <ligand>
        <name>L-threonine</name>
        <dbReference type="ChEBI" id="CHEBI:57926"/>
    </ligand>
</feature>
<name>E9SCW9_RUMAL</name>
<dbReference type="PROSITE" id="PS51163">
    <property type="entry name" value="YRDC"/>
    <property type="match status" value="1"/>
</dbReference>
<comment type="subcellular location">
    <subcellularLocation>
        <location evidence="1 13">Cytoplasm</location>
    </subcellularLocation>
</comment>